<comment type="catalytic activity">
    <reaction evidence="4">
        <text>oxaloacetate + acetyl-CoA + H2O = citrate + CoA + H(+)</text>
        <dbReference type="Rhea" id="RHEA:16845"/>
        <dbReference type="ChEBI" id="CHEBI:15377"/>
        <dbReference type="ChEBI" id="CHEBI:15378"/>
        <dbReference type="ChEBI" id="CHEBI:16452"/>
        <dbReference type="ChEBI" id="CHEBI:16947"/>
        <dbReference type="ChEBI" id="CHEBI:57287"/>
        <dbReference type="ChEBI" id="CHEBI:57288"/>
        <dbReference type="EC" id="2.3.3.16"/>
    </reaction>
</comment>
<dbReference type="PANTHER" id="PTHR11739:SF23">
    <property type="entry name" value="CITRATE SYNTHASE 2-RELATED"/>
    <property type="match status" value="1"/>
</dbReference>
<evidence type="ECO:0000313" key="9">
    <source>
        <dbReference type="Proteomes" id="UP000431092"/>
    </source>
</evidence>
<dbReference type="RefSeq" id="WP_154593861.1">
    <property type="nucleotide sequence ID" value="NZ_WLVL01000039.1"/>
</dbReference>
<protein>
    <recommendedName>
        <fullName evidence="5">Citrate synthase</fullName>
    </recommendedName>
</protein>
<dbReference type="AlphaFoldDB" id="A0A6I3IRM7"/>
<dbReference type="InterPro" id="IPR002020">
    <property type="entry name" value="Citrate_synthase"/>
</dbReference>
<dbReference type="FunFam" id="1.10.230.10:FF:000007">
    <property type="entry name" value="Citrate synthase"/>
    <property type="match status" value="1"/>
</dbReference>
<sequence length="376" mass="39900">MTTTCDLAVPPGLKGLVVADTAVGDVRGSEGFYHYREHSALDLVERCSLEDVWHLLLTGALPTPDEARAFAEELAPLRVLDDATLDLVDREASTGTPAAPLAQLRTVLSHLATGSPPTYAAPPTVVRAEALRLAAATPTILAALHRRGAGLPAVDPDPTLSAAADWLWMITGERPAPEVERAINRYLVATVDHGFNNSTFAARVVASSGADVGSALCAALGAFSGPLHGGAPDRALEALDQIGSIDRAPGWVRERVAAGDRIMGFGHAVYTTHDPRAEMLKAEAQRLGGPLVELAVAVEQVVEDTLAELKPGRELYANVEYYAGVVMERCGIPRSMFTPTFAVSRVVGWTAHILEQAATTKIYRPAARYVGPPVVR</sequence>
<keyword evidence="9" id="KW-1185">Reference proteome</keyword>
<gene>
    <name evidence="8" type="ORF">GGG17_11590</name>
</gene>
<comment type="pathway">
    <text evidence="1">Carbohydrate metabolism; tricarboxylic acid cycle.</text>
</comment>
<dbReference type="InterPro" id="IPR016142">
    <property type="entry name" value="Citrate_synth-like_lrg_a-sub"/>
</dbReference>
<keyword evidence="3 5" id="KW-0808">Transferase</keyword>
<accession>A0A6I3IRM7</accession>
<evidence type="ECO:0000256" key="4">
    <source>
        <dbReference type="ARBA" id="ARBA00049288"/>
    </source>
</evidence>
<dbReference type="PRINTS" id="PR00143">
    <property type="entry name" value="CITRTSNTHASE"/>
</dbReference>
<dbReference type="PANTHER" id="PTHR11739">
    <property type="entry name" value="CITRATE SYNTHASE"/>
    <property type="match status" value="1"/>
</dbReference>
<dbReference type="Gene3D" id="1.10.230.10">
    <property type="entry name" value="Cytochrome P450-Terp, domain 2"/>
    <property type="match status" value="1"/>
</dbReference>
<proteinExistence type="inferred from homology"/>
<name>A0A6I3IRM7_9MICO</name>
<evidence type="ECO:0000256" key="2">
    <source>
        <dbReference type="ARBA" id="ARBA00010566"/>
    </source>
</evidence>
<dbReference type="Pfam" id="PF00285">
    <property type="entry name" value="Citrate_synt"/>
    <property type="match status" value="1"/>
</dbReference>
<dbReference type="Gene3D" id="1.10.580.10">
    <property type="entry name" value="Citrate Synthase, domain 1"/>
    <property type="match status" value="1"/>
</dbReference>
<evidence type="ECO:0000256" key="6">
    <source>
        <dbReference type="PIRSR" id="PIRSR001369-1"/>
    </source>
</evidence>
<comment type="similarity">
    <text evidence="2 5 7">Belongs to the citrate synthase family.</text>
</comment>
<dbReference type="EMBL" id="WLVL01000039">
    <property type="protein sequence ID" value="MTB72600.1"/>
    <property type="molecule type" value="Genomic_DNA"/>
</dbReference>
<dbReference type="SUPFAM" id="SSF48256">
    <property type="entry name" value="Citrate synthase"/>
    <property type="match status" value="1"/>
</dbReference>
<dbReference type="PROSITE" id="PS00480">
    <property type="entry name" value="CITRATE_SYNTHASE"/>
    <property type="match status" value="1"/>
</dbReference>
<evidence type="ECO:0000256" key="7">
    <source>
        <dbReference type="RuleBase" id="RU003406"/>
    </source>
</evidence>
<dbReference type="Proteomes" id="UP000431092">
    <property type="component" value="Unassembled WGS sequence"/>
</dbReference>
<dbReference type="PIRSF" id="PIRSF001369">
    <property type="entry name" value="Citrate_synth"/>
    <property type="match status" value="1"/>
</dbReference>
<evidence type="ECO:0000256" key="3">
    <source>
        <dbReference type="ARBA" id="ARBA00022679"/>
    </source>
</evidence>
<evidence type="ECO:0000256" key="5">
    <source>
        <dbReference type="PIRNR" id="PIRNR001369"/>
    </source>
</evidence>
<evidence type="ECO:0000256" key="1">
    <source>
        <dbReference type="ARBA" id="ARBA00005163"/>
    </source>
</evidence>
<dbReference type="GO" id="GO:0005829">
    <property type="term" value="C:cytosol"/>
    <property type="evidence" value="ECO:0007669"/>
    <property type="project" value="TreeGrafter"/>
</dbReference>
<dbReference type="InterPro" id="IPR019810">
    <property type="entry name" value="Citrate_synthase_AS"/>
</dbReference>
<dbReference type="UniPathway" id="UPA00223"/>
<reference evidence="8 9" key="1">
    <citation type="submission" date="2019-11" db="EMBL/GenBank/DDBJ databases">
        <title>Whole genome sequencing identifies a novel species of the genus Arsenicicoccus isolated from human blood.</title>
        <authorList>
            <person name="Jeong J.H."/>
            <person name="Kweon O.J."/>
            <person name="Kim H.R."/>
            <person name="Kim T.-H."/>
            <person name="Ha S.-M."/>
            <person name="Lee M.-K."/>
        </authorList>
    </citation>
    <scope>NUCLEOTIDE SEQUENCE [LARGE SCALE GENOMIC DNA]</scope>
    <source>
        <strain evidence="8 9">MKL-02</strain>
    </source>
</reference>
<dbReference type="GO" id="GO:0036440">
    <property type="term" value="F:citrate synthase activity"/>
    <property type="evidence" value="ECO:0007669"/>
    <property type="project" value="UniProtKB-EC"/>
</dbReference>
<feature type="active site" evidence="6">
    <location>
        <position position="267"/>
    </location>
</feature>
<dbReference type="GO" id="GO:0005975">
    <property type="term" value="P:carbohydrate metabolic process"/>
    <property type="evidence" value="ECO:0007669"/>
    <property type="project" value="TreeGrafter"/>
</dbReference>
<feature type="active site" evidence="6">
    <location>
        <position position="320"/>
    </location>
</feature>
<dbReference type="InterPro" id="IPR024176">
    <property type="entry name" value="Citrate_synthase_bac-typ"/>
</dbReference>
<evidence type="ECO:0000313" key="8">
    <source>
        <dbReference type="EMBL" id="MTB72600.1"/>
    </source>
</evidence>
<comment type="caution">
    <text evidence="8">The sequence shown here is derived from an EMBL/GenBank/DDBJ whole genome shotgun (WGS) entry which is preliminary data.</text>
</comment>
<organism evidence="8 9">
    <name type="scientific">Arsenicicoccus cauae</name>
    <dbReference type="NCBI Taxonomy" id="2663847"/>
    <lineage>
        <taxon>Bacteria</taxon>
        <taxon>Bacillati</taxon>
        <taxon>Actinomycetota</taxon>
        <taxon>Actinomycetes</taxon>
        <taxon>Micrococcales</taxon>
        <taxon>Intrasporangiaceae</taxon>
        <taxon>Arsenicicoccus</taxon>
    </lineage>
</organism>
<dbReference type="InterPro" id="IPR016143">
    <property type="entry name" value="Citrate_synth-like_sm_a-sub"/>
</dbReference>
<dbReference type="GO" id="GO:0006099">
    <property type="term" value="P:tricarboxylic acid cycle"/>
    <property type="evidence" value="ECO:0007669"/>
    <property type="project" value="UniProtKB-UniPathway"/>
</dbReference>
<dbReference type="InterPro" id="IPR036969">
    <property type="entry name" value="Citrate_synthase_sf"/>
</dbReference>